<gene>
    <name evidence="1" type="ORF">OKA104_LOCUS47950</name>
</gene>
<protein>
    <submittedName>
        <fullName evidence="1">Uncharacterized protein</fullName>
    </submittedName>
</protein>
<dbReference type="EMBL" id="CAJOAY010019921">
    <property type="protein sequence ID" value="CAF4334545.1"/>
    <property type="molecule type" value="Genomic_DNA"/>
</dbReference>
<dbReference type="Proteomes" id="UP000663881">
    <property type="component" value="Unassembled WGS sequence"/>
</dbReference>
<sequence>MTKFYANVEQEITDFIDRCHNFIDSTNTLSTQSSISCLTTISSDIFSSAIEHFDVFINFLST</sequence>
<evidence type="ECO:0000313" key="1">
    <source>
        <dbReference type="EMBL" id="CAF4334545.1"/>
    </source>
</evidence>
<reference evidence="1" key="1">
    <citation type="submission" date="2021-02" db="EMBL/GenBank/DDBJ databases">
        <authorList>
            <person name="Nowell W R."/>
        </authorList>
    </citation>
    <scope>NUCLEOTIDE SEQUENCE</scope>
</reference>
<feature type="non-terminal residue" evidence="1">
    <location>
        <position position="1"/>
    </location>
</feature>
<name>A0A820JZE1_9BILA</name>
<proteinExistence type="predicted"/>
<accession>A0A820JZE1</accession>
<evidence type="ECO:0000313" key="2">
    <source>
        <dbReference type="Proteomes" id="UP000663881"/>
    </source>
</evidence>
<comment type="caution">
    <text evidence="1">The sequence shown here is derived from an EMBL/GenBank/DDBJ whole genome shotgun (WGS) entry which is preliminary data.</text>
</comment>
<organism evidence="1 2">
    <name type="scientific">Adineta steineri</name>
    <dbReference type="NCBI Taxonomy" id="433720"/>
    <lineage>
        <taxon>Eukaryota</taxon>
        <taxon>Metazoa</taxon>
        <taxon>Spiralia</taxon>
        <taxon>Gnathifera</taxon>
        <taxon>Rotifera</taxon>
        <taxon>Eurotatoria</taxon>
        <taxon>Bdelloidea</taxon>
        <taxon>Adinetida</taxon>
        <taxon>Adinetidae</taxon>
        <taxon>Adineta</taxon>
    </lineage>
</organism>
<dbReference type="AlphaFoldDB" id="A0A820JZE1"/>